<dbReference type="NCBIfam" id="TIGR02937">
    <property type="entry name" value="sigma70-ECF"/>
    <property type="match status" value="1"/>
</dbReference>
<keyword evidence="3" id="KW-0805">Transcription regulation</keyword>
<dbReference type="RefSeq" id="WP_139640107.1">
    <property type="nucleotide sequence ID" value="NZ_BAAAZS010000047.1"/>
</dbReference>
<dbReference type="InterPro" id="IPR032710">
    <property type="entry name" value="NTF2-like_dom_sf"/>
</dbReference>
<dbReference type="PANTHER" id="PTHR30173">
    <property type="entry name" value="SIGMA 19 FACTOR"/>
    <property type="match status" value="1"/>
</dbReference>
<gene>
    <name evidence="9" type="ORF">FH715_01305</name>
</gene>
<evidence type="ECO:0000256" key="3">
    <source>
        <dbReference type="ARBA" id="ARBA00023015"/>
    </source>
</evidence>
<feature type="region of interest" description="Disordered" evidence="6">
    <location>
        <begin position="302"/>
        <end position="328"/>
    </location>
</feature>
<evidence type="ECO:0000256" key="1">
    <source>
        <dbReference type="ARBA" id="ARBA00010641"/>
    </source>
</evidence>
<accession>A0A5C4VH30</accession>
<comment type="subunit">
    <text evidence="2">Interacts transiently with the RNA polymerase catalytic core formed by RpoA, RpoB, RpoC and RpoZ (2 alpha, 1 beta, 1 beta' and 1 omega subunit) to form the RNA polymerase holoenzyme that can initiate transcription.</text>
</comment>
<feature type="domain" description="RNA polymerase sigma-70 region 2" evidence="7">
    <location>
        <begin position="15"/>
        <end position="77"/>
    </location>
</feature>
<dbReference type="Pfam" id="PF04542">
    <property type="entry name" value="Sigma70_r2"/>
    <property type="match status" value="1"/>
</dbReference>
<name>A0A5C4VH30_9ACTN</name>
<comment type="similarity">
    <text evidence="1">Belongs to the sigma-70 factor family. ECF subfamily.</text>
</comment>
<dbReference type="Gene3D" id="1.10.10.10">
    <property type="entry name" value="Winged helix-like DNA-binding domain superfamily/Winged helix DNA-binding domain"/>
    <property type="match status" value="1"/>
</dbReference>
<dbReference type="EMBL" id="VDGT01000001">
    <property type="protein sequence ID" value="TNM34349.1"/>
    <property type="molecule type" value="Genomic_DNA"/>
</dbReference>
<dbReference type="GO" id="GO:0006352">
    <property type="term" value="P:DNA-templated transcription initiation"/>
    <property type="evidence" value="ECO:0007669"/>
    <property type="project" value="InterPro"/>
</dbReference>
<reference evidence="9 10" key="1">
    <citation type="submission" date="2019-06" db="EMBL/GenBank/DDBJ databases">
        <title>Draft genome of Streptomyces sedi sp. JCM16909.</title>
        <authorList>
            <person name="Klykleung N."/>
            <person name="Tanasupawat S."/>
            <person name="Kudo T."/>
            <person name="Yuki M."/>
            <person name="Ohkuma M."/>
        </authorList>
    </citation>
    <scope>NUCLEOTIDE SEQUENCE [LARGE SCALE GENOMIC DNA]</scope>
    <source>
        <strain evidence="9 10">JCM 16909</strain>
    </source>
</reference>
<dbReference type="GO" id="GO:0003677">
    <property type="term" value="F:DNA binding"/>
    <property type="evidence" value="ECO:0007669"/>
    <property type="project" value="InterPro"/>
</dbReference>
<evidence type="ECO:0000256" key="5">
    <source>
        <dbReference type="ARBA" id="ARBA00023163"/>
    </source>
</evidence>
<proteinExistence type="inferred from homology"/>
<comment type="caution">
    <text evidence="9">The sequence shown here is derived from an EMBL/GenBank/DDBJ whole genome shotgun (WGS) entry which is preliminary data.</text>
</comment>
<feature type="domain" description="RNA polymerase sigma factor 70 region 4 type 2" evidence="8">
    <location>
        <begin position="122"/>
        <end position="173"/>
    </location>
</feature>
<dbReference type="Pfam" id="PF08281">
    <property type="entry name" value="Sigma70_r4_2"/>
    <property type="match status" value="1"/>
</dbReference>
<evidence type="ECO:0000313" key="9">
    <source>
        <dbReference type="EMBL" id="TNM34349.1"/>
    </source>
</evidence>
<dbReference type="SUPFAM" id="SSF54427">
    <property type="entry name" value="NTF2-like"/>
    <property type="match status" value="1"/>
</dbReference>
<dbReference type="SUPFAM" id="SSF88659">
    <property type="entry name" value="Sigma3 and sigma4 domains of RNA polymerase sigma factors"/>
    <property type="match status" value="1"/>
</dbReference>
<organism evidence="9 10">
    <name type="scientific">Streptomyces sedi</name>
    <dbReference type="NCBI Taxonomy" id="555059"/>
    <lineage>
        <taxon>Bacteria</taxon>
        <taxon>Bacillati</taxon>
        <taxon>Actinomycetota</taxon>
        <taxon>Actinomycetes</taxon>
        <taxon>Kitasatosporales</taxon>
        <taxon>Streptomycetaceae</taxon>
        <taxon>Streptomyces</taxon>
    </lineage>
</organism>
<keyword evidence="5" id="KW-0804">Transcription</keyword>
<dbReference type="SUPFAM" id="SSF88946">
    <property type="entry name" value="Sigma2 domain of RNA polymerase sigma factors"/>
    <property type="match status" value="1"/>
</dbReference>
<dbReference type="InterPro" id="IPR007627">
    <property type="entry name" value="RNA_pol_sigma70_r2"/>
</dbReference>
<dbReference type="Gene3D" id="1.10.1740.10">
    <property type="match status" value="1"/>
</dbReference>
<evidence type="ECO:0000259" key="7">
    <source>
        <dbReference type="Pfam" id="PF04542"/>
    </source>
</evidence>
<dbReference type="AlphaFoldDB" id="A0A5C4VH30"/>
<dbReference type="InterPro" id="IPR052704">
    <property type="entry name" value="ECF_Sigma-70_Domain"/>
</dbReference>
<dbReference type="InterPro" id="IPR013325">
    <property type="entry name" value="RNA_pol_sigma_r2"/>
</dbReference>
<dbReference type="InterPro" id="IPR014284">
    <property type="entry name" value="RNA_pol_sigma-70_dom"/>
</dbReference>
<evidence type="ECO:0000259" key="8">
    <source>
        <dbReference type="Pfam" id="PF08281"/>
    </source>
</evidence>
<dbReference type="InterPro" id="IPR013249">
    <property type="entry name" value="RNA_pol_sigma70_r4_t2"/>
</dbReference>
<keyword evidence="10" id="KW-1185">Reference proteome</keyword>
<dbReference type="NCBIfam" id="NF007214">
    <property type="entry name" value="PRK09636.1"/>
    <property type="match status" value="1"/>
</dbReference>
<dbReference type="GO" id="GO:0016987">
    <property type="term" value="F:sigma factor activity"/>
    <property type="evidence" value="ECO:0007669"/>
    <property type="project" value="UniProtKB-KW"/>
</dbReference>
<evidence type="ECO:0000256" key="4">
    <source>
        <dbReference type="ARBA" id="ARBA00023082"/>
    </source>
</evidence>
<evidence type="ECO:0000256" key="6">
    <source>
        <dbReference type="SAM" id="MobiDB-lite"/>
    </source>
</evidence>
<evidence type="ECO:0000313" key="10">
    <source>
        <dbReference type="Proteomes" id="UP000311713"/>
    </source>
</evidence>
<dbReference type="PANTHER" id="PTHR30173:SF36">
    <property type="entry name" value="ECF RNA POLYMERASE SIGMA FACTOR SIGJ"/>
    <property type="match status" value="1"/>
</dbReference>
<evidence type="ECO:0000256" key="2">
    <source>
        <dbReference type="ARBA" id="ARBA00011344"/>
    </source>
</evidence>
<dbReference type="InterPro" id="IPR013324">
    <property type="entry name" value="RNA_pol_sigma_r3/r4-like"/>
</dbReference>
<dbReference type="Proteomes" id="UP000311713">
    <property type="component" value="Unassembled WGS sequence"/>
</dbReference>
<dbReference type="InterPro" id="IPR036388">
    <property type="entry name" value="WH-like_DNA-bd_sf"/>
</dbReference>
<keyword evidence="4" id="KW-0731">Sigma factor</keyword>
<sequence length="328" mass="35680">MARESAGTGERSADFEELRPTLFAVAYQILGSVAEAEDAVQETWLRYATARVEPDSLRAYLCTIVTRLSIDVLRSARVRRETYVGPWFPEPLPTGTGGSGPWNGNGTADPMRAVELADSVSMAVLVLLERLSPLERAVFVLHDVFGFDYARISGIVGRTEGACRQLRSRARRHVDAGRPRFEADRRKRSQLADRFLSALRDGDVEALETFLAADVAALNDGGGIAGGTGGTYGARRTARLLANAVSPLLALGAGLRRRELNGQPGALVLDRDGGVLAAWVLEIHDGQIQTLRSVTNPEKLAHLGPVGDLRATTRERNRARRDARRDTD</sequence>
<dbReference type="OrthoDB" id="6689546at2"/>
<protein>
    <submittedName>
        <fullName evidence="9">Sigma-70 family RNA polymerase sigma factor</fullName>
    </submittedName>
</protein>